<evidence type="ECO:0000313" key="1">
    <source>
        <dbReference type="EMBL" id="KKM32235.1"/>
    </source>
</evidence>
<protein>
    <submittedName>
        <fullName evidence="1">Uncharacterized protein</fullName>
    </submittedName>
</protein>
<sequence length="62" mass="6850">MKYNLSLNCTITIANPFISSKVPVMRILNDVGHQVIQGAVSGPILSYDGDEIGKWSIEQEEE</sequence>
<gene>
    <name evidence="1" type="ORF">LCGC14_1565840</name>
</gene>
<organism evidence="1">
    <name type="scientific">marine sediment metagenome</name>
    <dbReference type="NCBI Taxonomy" id="412755"/>
    <lineage>
        <taxon>unclassified sequences</taxon>
        <taxon>metagenomes</taxon>
        <taxon>ecological metagenomes</taxon>
    </lineage>
</organism>
<dbReference type="AlphaFoldDB" id="A0A0F9J7A4"/>
<dbReference type="EMBL" id="LAZR01012150">
    <property type="protein sequence ID" value="KKM32235.1"/>
    <property type="molecule type" value="Genomic_DNA"/>
</dbReference>
<comment type="caution">
    <text evidence="1">The sequence shown here is derived from an EMBL/GenBank/DDBJ whole genome shotgun (WGS) entry which is preliminary data.</text>
</comment>
<reference evidence="1" key="1">
    <citation type="journal article" date="2015" name="Nature">
        <title>Complex archaea that bridge the gap between prokaryotes and eukaryotes.</title>
        <authorList>
            <person name="Spang A."/>
            <person name="Saw J.H."/>
            <person name="Jorgensen S.L."/>
            <person name="Zaremba-Niedzwiedzka K."/>
            <person name="Martijn J."/>
            <person name="Lind A.E."/>
            <person name="van Eijk R."/>
            <person name="Schleper C."/>
            <person name="Guy L."/>
            <person name="Ettema T.J."/>
        </authorList>
    </citation>
    <scope>NUCLEOTIDE SEQUENCE</scope>
</reference>
<accession>A0A0F9J7A4</accession>
<proteinExistence type="predicted"/>
<name>A0A0F9J7A4_9ZZZZ</name>